<accession>A0AAJ0GA35</accession>
<reference evidence="2" key="1">
    <citation type="submission" date="2023-04" db="EMBL/GenBank/DDBJ databases">
        <title>Black Yeasts Isolated from many extreme environments.</title>
        <authorList>
            <person name="Coleine C."/>
            <person name="Stajich J.E."/>
            <person name="Selbmann L."/>
        </authorList>
    </citation>
    <scope>NUCLEOTIDE SEQUENCE</scope>
    <source>
        <strain evidence="2">CCFEE 5312</strain>
    </source>
</reference>
<evidence type="ECO:0000256" key="1">
    <source>
        <dbReference type="SAM" id="MobiDB-lite"/>
    </source>
</evidence>
<protein>
    <submittedName>
        <fullName evidence="2">Uncharacterized protein</fullName>
    </submittedName>
</protein>
<feature type="region of interest" description="Disordered" evidence="1">
    <location>
        <begin position="1"/>
        <end position="45"/>
    </location>
</feature>
<name>A0AAJ0GA35_9PEZI</name>
<keyword evidence="3" id="KW-1185">Reference proteome</keyword>
<proteinExistence type="predicted"/>
<gene>
    <name evidence="2" type="ORF">LTR09_003688</name>
</gene>
<sequence length="93" mass="9740">MAQQSQLVTNGSGHSMRSTAGSDVPLARVQTARATSGGVNDDGTHQLTAANLAAHTSSSGRDHSGMAKIQNWLDDMDCEHTKSGEAGMEWEAL</sequence>
<organism evidence="2 3">
    <name type="scientific">Extremus antarcticus</name>
    <dbReference type="NCBI Taxonomy" id="702011"/>
    <lineage>
        <taxon>Eukaryota</taxon>
        <taxon>Fungi</taxon>
        <taxon>Dikarya</taxon>
        <taxon>Ascomycota</taxon>
        <taxon>Pezizomycotina</taxon>
        <taxon>Dothideomycetes</taxon>
        <taxon>Dothideomycetidae</taxon>
        <taxon>Mycosphaerellales</taxon>
        <taxon>Extremaceae</taxon>
        <taxon>Extremus</taxon>
    </lineage>
</organism>
<dbReference type="AlphaFoldDB" id="A0AAJ0GA35"/>
<dbReference type="Proteomes" id="UP001271007">
    <property type="component" value="Unassembled WGS sequence"/>
</dbReference>
<dbReference type="EMBL" id="JAWDJX010000009">
    <property type="protein sequence ID" value="KAK3055135.1"/>
    <property type="molecule type" value="Genomic_DNA"/>
</dbReference>
<feature type="compositionally biased region" description="Polar residues" evidence="1">
    <location>
        <begin position="1"/>
        <end position="21"/>
    </location>
</feature>
<evidence type="ECO:0000313" key="3">
    <source>
        <dbReference type="Proteomes" id="UP001271007"/>
    </source>
</evidence>
<comment type="caution">
    <text evidence="2">The sequence shown here is derived from an EMBL/GenBank/DDBJ whole genome shotgun (WGS) entry which is preliminary data.</text>
</comment>
<evidence type="ECO:0000313" key="2">
    <source>
        <dbReference type="EMBL" id="KAK3055135.1"/>
    </source>
</evidence>